<gene>
    <name evidence="1" type="ORF">LKD36_02465</name>
</gene>
<sequence length="69" mass="8197">MNNELMRDVNFIRCSTMIAELLMKYKSMETEEDQEGWMQEGASSPLLFLLRLLKSFLSSFILFEVDVYY</sequence>
<accession>A0AAE3A5P7</accession>
<dbReference type="EMBL" id="JAJEPS010000001">
    <property type="protein sequence ID" value="MCC2125039.1"/>
    <property type="molecule type" value="Genomic_DNA"/>
</dbReference>
<keyword evidence="2" id="KW-1185">Reference proteome</keyword>
<evidence type="ECO:0000313" key="2">
    <source>
        <dbReference type="Proteomes" id="UP001198220"/>
    </source>
</evidence>
<dbReference type="Proteomes" id="UP001198220">
    <property type="component" value="Unassembled WGS sequence"/>
</dbReference>
<dbReference type="AlphaFoldDB" id="A0AAE3A5P7"/>
<protein>
    <submittedName>
        <fullName evidence="1">Uncharacterized protein</fullName>
    </submittedName>
</protein>
<organism evidence="1 2">
    <name type="scientific">Hominiventricola filiformis</name>
    <dbReference type="NCBI Taxonomy" id="2885352"/>
    <lineage>
        <taxon>Bacteria</taxon>
        <taxon>Bacillati</taxon>
        <taxon>Bacillota</taxon>
        <taxon>Clostridia</taxon>
        <taxon>Lachnospirales</taxon>
        <taxon>Lachnospiraceae</taxon>
        <taxon>Hominiventricola</taxon>
    </lineage>
</organism>
<dbReference type="RefSeq" id="WP_207684434.1">
    <property type="nucleotide sequence ID" value="NZ_JAJEPS010000001.1"/>
</dbReference>
<evidence type="ECO:0000313" key="1">
    <source>
        <dbReference type="EMBL" id="MCC2125039.1"/>
    </source>
</evidence>
<proteinExistence type="predicted"/>
<name>A0AAE3A5P7_9FIRM</name>
<reference evidence="1 2" key="1">
    <citation type="submission" date="2021-10" db="EMBL/GenBank/DDBJ databases">
        <title>Anaerobic single-cell dispensing facilitates the cultivation of human gut bacteria.</title>
        <authorList>
            <person name="Afrizal A."/>
        </authorList>
    </citation>
    <scope>NUCLEOTIDE SEQUENCE [LARGE SCALE GENOMIC DNA]</scope>
    <source>
        <strain evidence="1 2">CLA-AA-H276</strain>
    </source>
</reference>
<comment type="caution">
    <text evidence="1">The sequence shown here is derived from an EMBL/GenBank/DDBJ whole genome shotgun (WGS) entry which is preliminary data.</text>
</comment>